<dbReference type="SUPFAM" id="SSF54631">
    <property type="entry name" value="CBS-domain pair"/>
    <property type="match status" value="1"/>
</dbReference>
<feature type="domain" description="CBS" evidence="10">
    <location>
        <begin position="254"/>
        <end position="312"/>
    </location>
</feature>
<keyword evidence="4 8" id="KW-0067">ATP-binding</keyword>
<keyword evidence="3 8" id="KW-0547">Nucleotide-binding</keyword>
<dbReference type="Proteomes" id="UP000003240">
    <property type="component" value="Unassembled WGS sequence"/>
</dbReference>
<dbReference type="Pfam" id="PF00005">
    <property type="entry name" value="ABC_tran"/>
    <property type="match status" value="1"/>
</dbReference>
<accession>F7NEG8</accession>
<dbReference type="InterPro" id="IPR005892">
    <property type="entry name" value="Gly-betaine_transp_ATP-bd"/>
</dbReference>
<dbReference type="SMART" id="SM00116">
    <property type="entry name" value="CBS"/>
    <property type="match status" value="2"/>
</dbReference>
<keyword evidence="6 7" id="KW-0129">CBS domain</keyword>
<keyword evidence="2 8" id="KW-0813">Transport</keyword>
<name>F7NEG8_9FIRM</name>
<feature type="domain" description="CBS" evidence="10">
    <location>
        <begin position="314"/>
        <end position="370"/>
    </location>
</feature>
<keyword evidence="8" id="KW-0472">Membrane</keyword>
<dbReference type="InterPro" id="IPR003593">
    <property type="entry name" value="AAA+_ATPase"/>
</dbReference>
<dbReference type="Pfam" id="PF00571">
    <property type="entry name" value="CBS"/>
    <property type="match status" value="2"/>
</dbReference>
<dbReference type="RefSeq" id="WP_004092341.1">
    <property type="nucleotide sequence ID" value="NZ_AFGF01000017.1"/>
</dbReference>
<evidence type="ECO:0000313" key="11">
    <source>
        <dbReference type="EMBL" id="EGO65379.1"/>
    </source>
</evidence>
<proteinExistence type="inferred from homology"/>
<protein>
    <recommendedName>
        <fullName evidence="8">Quaternary amine transport ATP-binding protein</fullName>
        <ecNumber evidence="8">7.6.2.9</ecNumber>
    </recommendedName>
</protein>
<dbReference type="AlphaFoldDB" id="F7NEG8"/>
<dbReference type="Gene3D" id="3.10.580.10">
    <property type="entry name" value="CBS-domain"/>
    <property type="match status" value="1"/>
</dbReference>
<keyword evidence="12" id="KW-1185">Reference proteome</keyword>
<dbReference type="PROSITE" id="PS50893">
    <property type="entry name" value="ABC_TRANSPORTER_2"/>
    <property type="match status" value="1"/>
</dbReference>
<comment type="catalytic activity">
    <reaction evidence="8">
        <text>a quaternary ammonium(out) + ATP + H2O = a quaternary ammonium(in) + ADP + phosphate + H(+)</text>
        <dbReference type="Rhea" id="RHEA:11036"/>
        <dbReference type="ChEBI" id="CHEBI:15377"/>
        <dbReference type="ChEBI" id="CHEBI:15378"/>
        <dbReference type="ChEBI" id="CHEBI:30616"/>
        <dbReference type="ChEBI" id="CHEBI:35267"/>
        <dbReference type="ChEBI" id="CHEBI:43474"/>
        <dbReference type="ChEBI" id="CHEBI:456216"/>
    </reaction>
</comment>
<dbReference type="InterPro" id="IPR000644">
    <property type="entry name" value="CBS_dom"/>
</dbReference>
<dbReference type="EMBL" id="AFGF01000017">
    <property type="protein sequence ID" value="EGO65379.1"/>
    <property type="molecule type" value="Genomic_DNA"/>
</dbReference>
<keyword evidence="8" id="KW-0997">Cell inner membrane</keyword>
<dbReference type="GO" id="GO:0005886">
    <property type="term" value="C:plasma membrane"/>
    <property type="evidence" value="ECO:0007669"/>
    <property type="project" value="UniProtKB-SubCell"/>
</dbReference>
<feature type="domain" description="ABC transporter" evidence="9">
    <location>
        <begin position="2"/>
        <end position="236"/>
    </location>
</feature>
<dbReference type="GO" id="GO:0006865">
    <property type="term" value="P:amino acid transport"/>
    <property type="evidence" value="ECO:0007669"/>
    <property type="project" value="UniProtKB-UniRule"/>
</dbReference>
<dbReference type="SUPFAM" id="SSF52540">
    <property type="entry name" value="P-loop containing nucleoside triphosphate hydrolases"/>
    <property type="match status" value="1"/>
</dbReference>
<dbReference type="PROSITE" id="PS51371">
    <property type="entry name" value="CBS"/>
    <property type="match status" value="2"/>
</dbReference>
<evidence type="ECO:0000256" key="7">
    <source>
        <dbReference type="PROSITE-ProRule" id="PRU00703"/>
    </source>
</evidence>
<dbReference type="EC" id="7.6.2.9" evidence="8"/>
<comment type="similarity">
    <text evidence="1 8">Belongs to the ABC transporter superfamily.</text>
</comment>
<dbReference type="GO" id="GO:0016887">
    <property type="term" value="F:ATP hydrolysis activity"/>
    <property type="evidence" value="ECO:0007669"/>
    <property type="project" value="UniProtKB-UniRule"/>
</dbReference>
<dbReference type="SMART" id="SM00382">
    <property type="entry name" value="AAA"/>
    <property type="match status" value="1"/>
</dbReference>
<dbReference type="InterPro" id="IPR046342">
    <property type="entry name" value="CBS_dom_sf"/>
</dbReference>
<dbReference type="InterPro" id="IPR017871">
    <property type="entry name" value="ABC_transporter-like_CS"/>
</dbReference>
<evidence type="ECO:0000256" key="8">
    <source>
        <dbReference type="RuleBase" id="RU369116"/>
    </source>
</evidence>
<dbReference type="PROSITE" id="PS00211">
    <property type="entry name" value="ABC_TRANSPORTER_1"/>
    <property type="match status" value="1"/>
</dbReference>
<evidence type="ECO:0000256" key="4">
    <source>
        <dbReference type="ARBA" id="ARBA00022840"/>
    </source>
</evidence>
<dbReference type="InterPro" id="IPR003439">
    <property type="entry name" value="ABC_transporter-like_ATP-bd"/>
</dbReference>
<dbReference type="GO" id="GO:0031460">
    <property type="term" value="P:glycine betaine transport"/>
    <property type="evidence" value="ECO:0007669"/>
    <property type="project" value="InterPro"/>
</dbReference>
<reference evidence="11 12" key="1">
    <citation type="journal article" date="2011" name="EMBO J.">
        <title>Structural diversity of bacterial flagellar motors.</title>
        <authorList>
            <person name="Chen S."/>
            <person name="Beeby M."/>
            <person name="Murphy G.E."/>
            <person name="Leadbetter J.R."/>
            <person name="Hendrixson D.R."/>
            <person name="Briegel A."/>
            <person name="Li Z."/>
            <person name="Shi J."/>
            <person name="Tocheva E.I."/>
            <person name="Muller A."/>
            <person name="Dobro M.J."/>
            <person name="Jensen G.J."/>
        </authorList>
    </citation>
    <scope>NUCLEOTIDE SEQUENCE [LARGE SCALE GENOMIC DNA]</scope>
    <source>
        <strain evidence="11 12">DSM 6540</strain>
    </source>
</reference>
<dbReference type="Gene3D" id="3.40.50.300">
    <property type="entry name" value="P-loop containing nucleotide triphosphate hydrolases"/>
    <property type="match status" value="1"/>
</dbReference>
<dbReference type="NCBIfam" id="TIGR01186">
    <property type="entry name" value="proV"/>
    <property type="match status" value="1"/>
</dbReference>
<dbReference type="PANTHER" id="PTHR43869:SF1">
    <property type="entry name" value="GLYCINE BETAINE_PROLINE BETAINE TRANSPORT SYSTEM ATP-BINDING PROTEIN PROV"/>
    <property type="match status" value="1"/>
</dbReference>
<evidence type="ECO:0000259" key="9">
    <source>
        <dbReference type="PROSITE" id="PS50893"/>
    </source>
</evidence>
<organism evidence="11 12">
    <name type="scientific">Acetonema longum DSM 6540</name>
    <dbReference type="NCBI Taxonomy" id="1009370"/>
    <lineage>
        <taxon>Bacteria</taxon>
        <taxon>Bacillati</taxon>
        <taxon>Bacillota</taxon>
        <taxon>Negativicutes</taxon>
        <taxon>Acetonemataceae</taxon>
        <taxon>Acetonema</taxon>
    </lineage>
</organism>
<gene>
    <name evidence="11" type="ORF">ALO_02156</name>
</gene>
<dbReference type="GO" id="GO:0005524">
    <property type="term" value="F:ATP binding"/>
    <property type="evidence" value="ECO:0007669"/>
    <property type="project" value="UniProtKB-UniRule"/>
</dbReference>
<comment type="subcellular location">
    <subcellularLocation>
        <location evidence="8">Cell inner membrane</location>
        <topology evidence="8">Peripheral membrane protein</topology>
    </subcellularLocation>
</comment>
<keyword evidence="5" id="KW-0029">Amino-acid transport</keyword>
<evidence type="ECO:0000256" key="1">
    <source>
        <dbReference type="ARBA" id="ARBA00005417"/>
    </source>
</evidence>
<comment type="caution">
    <text evidence="11">The sequence shown here is derived from an EMBL/GenBank/DDBJ whole genome shotgun (WGS) entry which is preliminary data.</text>
</comment>
<dbReference type="InterPro" id="IPR051921">
    <property type="entry name" value="ABC_osmolyte_uptake_ATP-bind"/>
</dbReference>
<evidence type="ECO:0000313" key="12">
    <source>
        <dbReference type="Proteomes" id="UP000003240"/>
    </source>
</evidence>
<dbReference type="eggNOG" id="COG1125">
    <property type="taxonomic scope" value="Bacteria"/>
</dbReference>
<evidence type="ECO:0000256" key="3">
    <source>
        <dbReference type="ARBA" id="ARBA00022741"/>
    </source>
</evidence>
<evidence type="ECO:0000256" key="6">
    <source>
        <dbReference type="ARBA" id="ARBA00023122"/>
    </source>
</evidence>
<dbReference type="STRING" id="1009370.ALO_02156"/>
<dbReference type="InterPro" id="IPR027417">
    <property type="entry name" value="P-loop_NTPase"/>
</dbReference>
<dbReference type="GO" id="GO:0015418">
    <property type="term" value="F:ABC-type quaternary ammonium compound transporting activity"/>
    <property type="evidence" value="ECO:0007669"/>
    <property type="project" value="UniProtKB-EC"/>
</dbReference>
<evidence type="ECO:0000259" key="10">
    <source>
        <dbReference type="PROSITE" id="PS51371"/>
    </source>
</evidence>
<evidence type="ECO:0000256" key="2">
    <source>
        <dbReference type="ARBA" id="ARBA00022448"/>
    </source>
</evidence>
<comment type="subunit">
    <text evidence="8">The complex is probably composed of two ATP-binding proteins, two transmembrane proteins and a solute-binding protein.</text>
</comment>
<dbReference type="OrthoDB" id="9780431at2"/>
<keyword evidence="8" id="KW-1003">Cell membrane</keyword>
<dbReference type="PANTHER" id="PTHR43869">
    <property type="entry name" value="GLYCINE BETAINE/PROLINE BETAINE TRANSPORT SYSTEM ATP-BINDING PROTEIN PROV"/>
    <property type="match status" value="1"/>
</dbReference>
<evidence type="ECO:0000256" key="5">
    <source>
        <dbReference type="ARBA" id="ARBA00022970"/>
    </source>
</evidence>
<sequence length="370" mass="40882">MIELIKVSKTYPGGAVVLQDISLTVETGEILILIGPSGCGKTTTMRMINRLIEPTRGTIRINGEDIERFDPVELRRNIGYVIQSVGLFPHMKIGENISVVPSLKGSNQVECQEKALKLLELVGLPADYLSRYPRELSGGQQQRVGVARALAADPDIILMDEPFGALDPITRGNLQDELLRLQKEVRKTIVFVTHDMDEAIKLGDRIAILKEGKILQVDTPEQLMTNPAHGFVETFLGSRRLVQQPEWISVKEIMITEPVVCQPDLSLQKALQHMRRSLVDSLLVIGPGRRLCGIVTALEIHHKINEAKRVEEIMTPPKVTAGVDENLKMALQLMADHNLSNLPVTDDAGNLVGLITRGSLVKVLAQKMVV</sequence>
<dbReference type="FunFam" id="3.40.50.300:FF:000425">
    <property type="entry name" value="Probable ABC transporter, ATP-binding subunit"/>
    <property type="match status" value="1"/>
</dbReference>